<evidence type="ECO:0000259" key="3">
    <source>
        <dbReference type="PROSITE" id="PS51747"/>
    </source>
</evidence>
<name>A0AA88XB22_9ASTE</name>
<dbReference type="PROSITE" id="PS51747">
    <property type="entry name" value="CYT_DCMP_DEAMINASES_2"/>
    <property type="match status" value="1"/>
</dbReference>
<dbReference type="AlphaFoldDB" id="A0AA88XB22"/>
<sequence length="540" mass="61027">MVDWKCSEEHFEIVHIPDKPRIPPHLQPTVDVYASFIDSEHAHTLIRKLNQIVPLENLRHVKRVRRNRLEGGLLLNLAQSVAIEQQIELLYANYTGHSETIGAEREQEYAQKHRSFGFLRKQQMTHMMVDWKCSEEHFEIVHIPDKPRIPPHLQPTGKIQLSAILCLACGNDCHLDGIPTAVLELITMYQLSTFITKVGHPFILQNPVLVKPMGNWDRSIVRLRNYHGFARKVCKYAASSREEWQEQCKLWPTSYRPPTYNIDGITGFSDEDSRSVLTFMKSAIDLAKSGDREVVNAAIIVDPSTNQVIASAVDQMLSWNTPINKIGVETSCIEKPKATSFHSITNGVEDHGNLLLNCSLNGPKRMYSSVSCLHPWRWTNLQSCTSSSPWHPLRHAAIVAIELSAARDLRLFPRSGNTGDKFDQADCMECPFTSSSPLKRQKTNAAIADEDVKLNCQNGCHPDSGRPYLCTGFDIYLVWEPCTMCAMALVHQRVKRIFYAFPNSFAGALGSVHRLQGEKSLNHHYAVFRVVLPEEVLGDG</sequence>
<accession>A0AA88XB22</accession>
<dbReference type="GO" id="GO:0052717">
    <property type="term" value="F:tRNA-specific adenosine-34 deaminase activity"/>
    <property type="evidence" value="ECO:0007669"/>
    <property type="project" value="TreeGrafter"/>
</dbReference>
<reference evidence="4" key="1">
    <citation type="submission" date="2022-12" db="EMBL/GenBank/DDBJ databases">
        <title>Draft genome assemblies for two species of Escallonia (Escalloniales).</title>
        <authorList>
            <person name="Chanderbali A."/>
            <person name="Dervinis C."/>
            <person name="Anghel I."/>
            <person name="Soltis D."/>
            <person name="Soltis P."/>
            <person name="Zapata F."/>
        </authorList>
    </citation>
    <scope>NUCLEOTIDE SEQUENCE</scope>
    <source>
        <strain evidence="4">UCBG64.0493</strain>
        <tissue evidence="4">Leaf</tissue>
    </source>
</reference>
<dbReference type="InterPro" id="IPR016193">
    <property type="entry name" value="Cytidine_deaminase-like"/>
</dbReference>
<dbReference type="GO" id="GO:0005737">
    <property type="term" value="C:cytoplasm"/>
    <property type="evidence" value="ECO:0007669"/>
    <property type="project" value="TreeGrafter"/>
</dbReference>
<dbReference type="GO" id="GO:0005634">
    <property type="term" value="C:nucleus"/>
    <property type="evidence" value="ECO:0007669"/>
    <property type="project" value="TreeGrafter"/>
</dbReference>
<dbReference type="PANTHER" id="PTHR11079">
    <property type="entry name" value="CYTOSINE DEAMINASE FAMILY MEMBER"/>
    <property type="match status" value="1"/>
</dbReference>
<protein>
    <recommendedName>
        <fullName evidence="3">CMP/dCMP-type deaminase domain-containing protein</fullName>
    </recommendedName>
</protein>
<dbReference type="Gene3D" id="3.40.140.10">
    <property type="entry name" value="Cytidine Deaminase, domain 2"/>
    <property type="match status" value="1"/>
</dbReference>
<proteinExistence type="inferred from homology"/>
<dbReference type="PANTHER" id="PTHR11079:SF156">
    <property type="entry name" value="INACTIVE TRNA-SPECIFIC ADENOSINE DEAMINASE-LIKE PROTEIN 3-RELATED"/>
    <property type="match status" value="1"/>
</dbReference>
<evidence type="ECO:0000313" key="4">
    <source>
        <dbReference type="EMBL" id="KAK3042926.1"/>
    </source>
</evidence>
<evidence type="ECO:0000256" key="1">
    <source>
        <dbReference type="ARBA" id="ARBA00022694"/>
    </source>
</evidence>
<evidence type="ECO:0000256" key="2">
    <source>
        <dbReference type="ARBA" id="ARBA00038160"/>
    </source>
</evidence>
<keyword evidence="1" id="KW-0819">tRNA processing</keyword>
<evidence type="ECO:0000313" key="5">
    <source>
        <dbReference type="Proteomes" id="UP001188597"/>
    </source>
</evidence>
<feature type="domain" description="CMP/dCMP-type deaminase" evidence="3">
    <location>
        <begin position="388"/>
        <end position="512"/>
    </location>
</feature>
<dbReference type="SUPFAM" id="SSF53927">
    <property type="entry name" value="Cytidine deaminase-like"/>
    <property type="match status" value="1"/>
</dbReference>
<dbReference type="Proteomes" id="UP001188597">
    <property type="component" value="Unassembled WGS sequence"/>
</dbReference>
<dbReference type="GO" id="GO:0008033">
    <property type="term" value="P:tRNA processing"/>
    <property type="evidence" value="ECO:0007669"/>
    <property type="project" value="UniProtKB-KW"/>
</dbReference>
<dbReference type="EMBL" id="JAVXUP010000014">
    <property type="protein sequence ID" value="KAK3042926.1"/>
    <property type="molecule type" value="Genomic_DNA"/>
</dbReference>
<gene>
    <name evidence="4" type="ORF">RJ639_001002</name>
</gene>
<keyword evidence="5" id="KW-1185">Reference proteome</keyword>
<comment type="similarity">
    <text evidence="2">Belongs to the cytidine and deoxycytidylate deaminase family. ADAT3 subfamily.</text>
</comment>
<comment type="caution">
    <text evidence="4">The sequence shown here is derived from an EMBL/GenBank/DDBJ whole genome shotgun (WGS) entry which is preliminary data.</text>
</comment>
<dbReference type="InterPro" id="IPR002125">
    <property type="entry name" value="CMP_dCMP_dom"/>
</dbReference>
<organism evidence="4 5">
    <name type="scientific">Escallonia herrerae</name>
    <dbReference type="NCBI Taxonomy" id="1293975"/>
    <lineage>
        <taxon>Eukaryota</taxon>
        <taxon>Viridiplantae</taxon>
        <taxon>Streptophyta</taxon>
        <taxon>Embryophyta</taxon>
        <taxon>Tracheophyta</taxon>
        <taxon>Spermatophyta</taxon>
        <taxon>Magnoliopsida</taxon>
        <taxon>eudicotyledons</taxon>
        <taxon>Gunneridae</taxon>
        <taxon>Pentapetalae</taxon>
        <taxon>asterids</taxon>
        <taxon>campanulids</taxon>
        <taxon>Escalloniales</taxon>
        <taxon>Escalloniaceae</taxon>
        <taxon>Escallonia</taxon>
    </lineage>
</organism>